<evidence type="ECO:0000256" key="3">
    <source>
        <dbReference type="ARBA" id="ARBA00022729"/>
    </source>
</evidence>
<organism evidence="8 9">
    <name type="scientific">Chitinophaga pinensis (strain ATCC 43595 / DSM 2588 / LMG 13176 / NBRC 15968 / NCIMB 11800 / UQM 2034)</name>
    <dbReference type="NCBI Taxonomy" id="485918"/>
    <lineage>
        <taxon>Bacteria</taxon>
        <taxon>Pseudomonadati</taxon>
        <taxon>Bacteroidota</taxon>
        <taxon>Chitinophagia</taxon>
        <taxon>Chitinophagales</taxon>
        <taxon>Chitinophagaceae</taxon>
        <taxon>Chitinophaga</taxon>
    </lineage>
</organism>
<dbReference type="OrthoDB" id="625727at2"/>
<keyword evidence="5" id="KW-0998">Cell outer membrane</keyword>
<accession>A0A979G4H1</accession>
<sequence length="472" mass="53450">MRFTSIRLSALSFIIASLFVSCKKFLDVGYPPDKIVPEYIYSSNKSAANVLTGLYYDMQLGGSLAHGRYSFSVQLGLQADEIAALPGSFLNGQYRNIFRYDFWTTLYKLIYRANAALEGLTASTSLSPDVKNQLLGEAYFLRAFYYFYLVNLYGDVPLILNSDYKSNSNASRTPMADVYNKMVGDLKLAEQLLSDNYLAPNAASVVDDRLRPTKAVATAMLARVYLYQKNWKDAAAEASKVIDNKAVYDTVALDQVFLMNSKEAIWQLQPNYEEGTFNNTLDADVFVLINGPNPFQKPVVVADFLLEAFEKGDQRRQHWIGVNHASNGTTYYYPFKYKVYEPDVDRAEYIMVMRLAEQYLIRAEARAELNDIKGAQDDLNTVRSRAGLPDTDASDKTALVKAILHERQIELFSEWGHRWLDLKRTGTVDDVMGKITPLKGGTWESYKQLFDIPVSEFKYNGNLVQNTGYPSR</sequence>
<dbReference type="InterPro" id="IPR033985">
    <property type="entry name" value="SusD-like_N"/>
</dbReference>
<dbReference type="PROSITE" id="PS51257">
    <property type="entry name" value="PROKAR_LIPOPROTEIN"/>
    <property type="match status" value="1"/>
</dbReference>
<evidence type="ECO:0000256" key="5">
    <source>
        <dbReference type="ARBA" id="ARBA00023237"/>
    </source>
</evidence>
<dbReference type="KEGG" id="cpi:Cpin_3195"/>
<keyword evidence="4" id="KW-0472">Membrane</keyword>
<feature type="domain" description="SusD-like N-terminal" evidence="7">
    <location>
        <begin position="101"/>
        <end position="226"/>
    </location>
</feature>
<evidence type="ECO:0000313" key="9">
    <source>
        <dbReference type="Proteomes" id="UP000002215"/>
    </source>
</evidence>
<dbReference type="Pfam" id="PF07980">
    <property type="entry name" value="SusD_RagB"/>
    <property type="match status" value="1"/>
</dbReference>
<comment type="similarity">
    <text evidence="2">Belongs to the SusD family.</text>
</comment>
<comment type="subcellular location">
    <subcellularLocation>
        <location evidence="1">Cell outer membrane</location>
    </subcellularLocation>
</comment>
<dbReference type="GO" id="GO:0009279">
    <property type="term" value="C:cell outer membrane"/>
    <property type="evidence" value="ECO:0007669"/>
    <property type="project" value="UniProtKB-SubCell"/>
</dbReference>
<protein>
    <submittedName>
        <fullName evidence="8">RagB/SusD domain protein</fullName>
    </submittedName>
</protein>
<proteinExistence type="inferred from homology"/>
<name>A0A979G4H1_CHIPD</name>
<dbReference type="CDD" id="cd08977">
    <property type="entry name" value="SusD"/>
    <property type="match status" value="1"/>
</dbReference>
<dbReference type="InterPro" id="IPR011990">
    <property type="entry name" value="TPR-like_helical_dom_sf"/>
</dbReference>
<dbReference type="AlphaFoldDB" id="A0A979G4H1"/>
<reference evidence="8 9" key="2">
    <citation type="journal article" date="2010" name="Stand. Genomic Sci.">
        <title>Complete genome sequence of Chitinophaga pinensis type strain (UQM 2034).</title>
        <authorList>
            <person name="Glavina Del Rio T."/>
            <person name="Abt B."/>
            <person name="Spring S."/>
            <person name="Lapidus A."/>
            <person name="Nolan M."/>
            <person name="Tice H."/>
            <person name="Copeland A."/>
            <person name="Cheng J.F."/>
            <person name="Chen F."/>
            <person name="Bruce D."/>
            <person name="Goodwin L."/>
            <person name="Pitluck S."/>
            <person name="Ivanova N."/>
            <person name="Mavromatis K."/>
            <person name="Mikhailova N."/>
            <person name="Pati A."/>
            <person name="Chen A."/>
            <person name="Palaniappan K."/>
            <person name="Land M."/>
            <person name="Hauser L."/>
            <person name="Chang Y.J."/>
            <person name="Jeffries C.D."/>
            <person name="Chain P."/>
            <person name="Saunders E."/>
            <person name="Detter J.C."/>
            <person name="Brettin T."/>
            <person name="Rohde M."/>
            <person name="Goker M."/>
            <person name="Bristow J."/>
            <person name="Eisen J.A."/>
            <person name="Markowitz V."/>
            <person name="Hugenholtz P."/>
            <person name="Kyrpides N.C."/>
            <person name="Klenk H.P."/>
            <person name="Lucas S."/>
        </authorList>
    </citation>
    <scope>NUCLEOTIDE SEQUENCE [LARGE SCALE GENOMIC DNA]</scope>
    <source>
        <strain evidence="9">ATCC 43595 / DSM 2588 / LMG 13176 / NBRC 15968 / NCIMB 11800 / UQM 2034</strain>
    </source>
</reference>
<reference evidence="9" key="1">
    <citation type="submission" date="2009-08" db="EMBL/GenBank/DDBJ databases">
        <title>The complete genome of Chitinophaga pinensis DSM 2588.</title>
        <authorList>
            <consortium name="US DOE Joint Genome Institute (JGI-PGF)"/>
            <person name="Lucas S."/>
            <person name="Copeland A."/>
            <person name="Lapidus A."/>
            <person name="Glavina del Rio T."/>
            <person name="Dalin E."/>
            <person name="Tice H."/>
            <person name="Bruce D."/>
            <person name="Goodwin L."/>
            <person name="Pitluck S."/>
            <person name="Kyrpides N."/>
            <person name="Mavromatis K."/>
            <person name="Ivanova N."/>
            <person name="Mikhailova N."/>
            <person name="Sims D."/>
            <person name="Meinche L."/>
            <person name="Brettin T."/>
            <person name="Detter J.C."/>
            <person name="Han C."/>
            <person name="Larimer F."/>
            <person name="Land M."/>
            <person name="Hauser L."/>
            <person name="Markowitz V."/>
            <person name="Cheng J.-F."/>
            <person name="Hugenholtz P."/>
            <person name="Woyke T."/>
            <person name="Wu D."/>
            <person name="Spring S."/>
            <person name="Klenk H.-P."/>
            <person name="Eisen J.A."/>
        </authorList>
    </citation>
    <scope>NUCLEOTIDE SEQUENCE [LARGE SCALE GENOMIC DNA]</scope>
    <source>
        <strain evidence="9">ATCC 43595 / DSM 2588 / LMG 13176 / NBRC 15968 / NCIMB 11800 / UQM 2034</strain>
    </source>
</reference>
<dbReference type="InterPro" id="IPR012944">
    <property type="entry name" value="SusD_RagB_dom"/>
</dbReference>
<dbReference type="RefSeq" id="WP_012790838.1">
    <property type="nucleotide sequence ID" value="NC_013132.1"/>
</dbReference>
<evidence type="ECO:0000313" key="8">
    <source>
        <dbReference type="EMBL" id="ACU60662.1"/>
    </source>
</evidence>
<evidence type="ECO:0000256" key="2">
    <source>
        <dbReference type="ARBA" id="ARBA00006275"/>
    </source>
</evidence>
<dbReference type="Proteomes" id="UP000002215">
    <property type="component" value="Chromosome"/>
</dbReference>
<dbReference type="EMBL" id="CP001699">
    <property type="protein sequence ID" value="ACU60662.1"/>
    <property type="molecule type" value="Genomic_DNA"/>
</dbReference>
<dbReference type="SUPFAM" id="SSF48452">
    <property type="entry name" value="TPR-like"/>
    <property type="match status" value="1"/>
</dbReference>
<evidence type="ECO:0000259" key="6">
    <source>
        <dbReference type="Pfam" id="PF07980"/>
    </source>
</evidence>
<gene>
    <name evidence="8" type="ordered locus">Cpin_3195</name>
</gene>
<dbReference type="Pfam" id="PF14322">
    <property type="entry name" value="SusD-like_3"/>
    <property type="match status" value="1"/>
</dbReference>
<evidence type="ECO:0000259" key="7">
    <source>
        <dbReference type="Pfam" id="PF14322"/>
    </source>
</evidence>
<dbReference type="Gene3D" id="1.25.40.390">
    <property type="match status" value="1"/>
</dbReference>
<evidence type="ECO:0000256" key="4">
    <source>
        <dbReference type="ARBA" id="ARBA00023136"/>
    </source>
</evidence>
<evidence type="ECO:0000256" key="1">
    <source>
        <dbReference type="ARBA" id="ARBA00004442"/>
    </source>
</evidence>
<feature type="domain" description="RagB/SusD" evidence="6">
    <location>
        <begin position="328"/>
        <end position="469"/>
    </location>
</feature>
<keyword evidence="3" id="KW-0732">Signal</keyword>